<dbReference type="SMART" id="SM00267">
    <property type="entry name" value="GGDEF"/>
    <property type="match status" value="1"/>
</dbReference>
<dbReference type="InterPro" id="IPR043128">
    <property type="entry name" value="Rev_trsase/Diguanyl_cyclase"/>
</dbReference>
<dbReference type="InterPro" id="IPR052155">
    <property type="entry name" value="Biofilm_reg_signaling"/>
</dbReference>
<dbReference type="InterPro" id="IPR029787">
    <property type="entry name" value="Nucleotide_cyclase"/>
</dbReference>
<dbReference type="PROSITE" id="PS50883">
    <property type="entry name" value="EAL"/>
    <property type="match status" value="1"/>
</dbReference>
<dbReference type="InterPro" id="IPR001633">
    <property type="entry name" value="EAL_dom"/>
</dbReference>
<comment type="caution">
    <text evidence="4">The sequence shown here is derived from an EMBL/GenBank/DDBJ whole genome shotgun (WGS) entry which is preliminary data.</text>
</comment>
<evidence type="ECO:0000313" key="5">
    <source>
        <dbReference type="Proteomes" id="UP001274321"/>
    </source>
</evidence>
<dbReference type="NCBIfam" id="TIGR00254">
    <property type="entry name" value="GGDEF"/>
    <property type="match status" value="1"/>
</dbReference>
<dbReference type="PANTHER" id="PTHR44757">
    <property type="entry name" value="DIGUANYLATE CYCLASE DGCP"/>
    <property type="match status" value="1"/>
</dbReference>
<keyword evidence="1" id="KW-0472">Membrane</keyword>
<dbReference type="SUPFAM" id="SSF141868">
    <property type="entry name" value="EAL domain-like"/>
    <property type="match status" value="1"/>
</dbReference>
<dbReference type="PANTHER" id="PTHR44757:SF2">
    <property type="entry name" value="BIOFILM ARCHITECTURE MAINTENANCE PROTEIN MBAA"/>
    <property type="match status" value="1"/>
</dbReference>
<evidence type="ECO:0000256" key="1">
    <source>
        <dbReference type="SAM" id="Phobius"/>
    </source>
</evidence>
<gene>
    <name evidence="4" type="ORF">SCD90_09990</name>
</gene>
<feature type="domain" description="EAL" evidence="2">
    <location>
        <begin position="455"/>
        <end position="703"/>
    </location>
</feature>
<keyword evidence="5" id="KW-1185">Reference proteome</keyword>
<evidence type="ECO:0000313" key="4">
    <source>
        <dbReference type="EMBL" id="MDX6806396.1"/>
    </source>
</evidence>
<accession>A0ABU4RP65</accession>
<feature type="domain" description="GGDEF" evidence="3">
    <location>
        <begin position="314"/>
        <end position="446"/>
    </location>
</feature>
<proteinExistence type="predicted"/>
<evidence type="ECO:0000259" key="2">
    <source>
        <dbReference type="PROSITE" id="PS50883"/>
    </source>
</evidence>
<dbReference type="Pfam" id="PF00990">
    <property type="entry name" value="GGDEF"/>
    <property type="match status" value="1"/>
</dbReference>
<evidence type="ECO:0000259" key="3">
    <source>
        <dbReference type="PROSITE" id="PS50887"/>
    </source>
</evidence>
<dbReference type="PROSITE" id="PS50887">
    <property type="entry name" value="GGDEF"/>
    <property type="match status" value="1"/>
</dbReference>
<reference evidence="4 5" key="1">
    <citation type="submission" date="2023-11" db="EMBL/GenBank/DDBJ databases">
        <authorList>
            <person name="Bao R."/>
        </authorList>
    </citation>
    <scope>NUCLEOTIDE SEQUENCE [LARGE SCALE GENOMIC DNA]</scope>
    <source>
        <strain evidence="4 5">PJ23</strain>
    </source>
</reference>
<feature type="transmembrane region" description="Helical" evidence="1">
    <location>
        <begin position="15"/>
        <end position="37"/>
    </location>
</feature>
<protein>
    <submittedName>
        <fullName evidence="4">EAL domain-containing protein</fullName>
    </submittedName>
</protein>
<keyword evidence="1" id="KW-0812">Transmembrane</keyword>
<dbReference type="SMART" id="SM00052">
    <property type="entry name" value="EAL"/>
    <property type="match status" value="1"/>
</dbReference>
<dbReference type="SUPFAM" id="SSF55073">
    <property type="entry name" value="Nucleotide cyclase"/>
    <property type="match status" value="1"/>
</dbReference>
<feature type="transmembrane region" description="Helical" evidence="1">
    <location>
        <begin position="247"/>
        <end position="264"/>
    </location>
</feature>
<organism evidence="4 5">
    <name type="scientific">Terrihabitans rhizophilus</name>
    <dbReference type="NCBI Taxonomy" id="3092662"/>
    <lineage>
        <taxon>Bacteria</taxon>
        <taxon>Pseudomonadati</taxon>
        <taxon>Pseudomonadota</taxon>
        <taxon>Alphaproteobacteria</taxon>
        <taxon>Hyphomicrobiales</taxon>
        <taxon>Terrihabitans</taxon>
    </lineage>
</organism>
<keyword evidence="1" id="KW-1133">Transmembrane helix</keyword>
<dbReference type="InterPro" id="IPR035919">
    <property type="entry name" value="EAL_sf"/>
</dbReference>
<dbReference type="CDD" id="cd01948">
    <property type="entry name" value="EAL"/>
    <property type="match status" value="1"/>
</dbReference>
<dbReference type="CDD" id="cd01949">
    <property type="entry name" value="GGDEF"/>
    <property type="match status" value="1"/>
</dbReference>
<dbReference type="InterPro" id="IPR000160">
    <property type="entry name" value="GGDEF_dom"/>
</dbReference>
<dbReference type="Gene3D" id="3.30.70.270">
    <property type="match status" value="1"/>
</dbReference>
<sequence length="731" mass="78894">MAFQRSSGQRLSRQITVYSVLCIVVTFLTVMLTAVWLSRSHDRQAAAVSRSSAEGILRTAADRLAEAAGNVANRREIDEAYRTEDRETLAEQFGAGLYGRPVDASALVTPTGRVVLSWREQERQAPLGDAVTTALNLLASEHETGRGRTGFARSGDRVMLVAAARIIGGANAPFSLDRPFLMAVQDLGDEISSLGRSFSMPSLKLADTSTPGKENLPVRDPSGQVLGFLSWEAPQPGMAILMEGYQFLLFALAAFCVTMFGISYRTRMLGVALAESEQGAQKAARTDGLTGLLNRRGFLEFITSEEAEKAARSGNLAVIFLDINGFKRVNDAVGHSGGDDMIRLISSRFAAAQPAGATLARLGSDEFAMVVNQSVASRVSEAALRLTSSLSDPLTVGGLEFQVSCAVGFALASAETNEPQTLVRQADTAMFQAKRIARQEPLQFRPSMDTGTQDKKNLEGRLRQALRNGELEVYYQPIARASDGAVAGLEALIRWPGGMGSSSPIKMISVAEESGLIREIGDFVLERVCEDLVRWPDLRVSVNVSPVQLRDPSFISNFRAVLARHRVPPSRLEVELTEGILISDPAMASKKLAQLRRLGVTIALDDFGTGYSSIGYLRSYSFDRLKIDRSLTNELLRDPQGENLVLSVLAVAAAMNLPVVAEGVENAQQFERLAGAGCEFVQGYFIQRPGSAAAIEAFLQSQAVAVAPVSTDGKVVRLGRTRAVSRRLVGE</sequence>
<dbReference type="Proteomes" id="UP001274321">
    <property type="component" value="Unassembled WGS sequence"/>
</dbReference>
<dbReference type="Pfam" id="PF00563">
    <property type="entry name" value="EAL"/>
    <property type="match status" value="1"/>
</dbReference>
<dbReference type="Gene3D" id="3.20.20.450">
    <property type="entry name" value="EAL domain"/>
    <property type="match status" value="1"/>
</dbReference>
<dbReference type="RefSeq" id="WP_319844526.1">
    <property type="nucleotide sequence ID" value="NZ_JAXAFJ010000005.1"/>
</dbReference>
<dbReference type="EMBL" id="JAXAFJ010000005">
    <property type="protein sequence ID" value="MDX6806396.1"/>
    <property type="molecule type" value="Genomic_DNA"/>
</dbReference>
<name>A0ABU4RP65_9HYPH</name>